<accession>A0AAD2D1W4</accession>
<dbReference type="InterPro" id="IPR057721">
    <property type="entry name" value="BCD1_alpha/beta"/>
</dbReference>
<dbReference type="InterPro" id="IPR051639">
    <property type="entry name" value="BCD1"/>
</dbReference>
<dbReference type="SUPFAM" id="SSF144232">
    <property type="entry name" value="HIT/MYND zinc finger-like"/>
    <property type="match status" value="1"/>
</dbReference>
<comment type="caution">
    <text evidence="8">The sequence shown here is derived from an EMBL/GenBank/DDBJ whole genome shotgun (WGS) entry which is preliminary data.</text>
</comment>
<dbReference type="PROSITE" id="PS51083">
    <property type="entry name" value="ZF_HIT"/>
    <property type="match status" value="1"/>
</dbReference>
<feature type="domain" description="HIT-type" evidence="7">
    <location>
        <begin position="21"/>
        <end position="55"/>
    </location>
</feature>
<evidence type="ECO:0000259" key="7">
    <source>
        <dbReference type="PROSITE" id="PS51083"/>
    </source>
</evidence>
<keyword evidence="3" id="KW-0862">Zinc</keyword>
<dbReference type="InterPro" id="IPR007529">
    <property type="entry name" value="Znf_HIT"/>
</dbReference>
<comment type="function">
    <text evidence="4">Required for box C/D snoRNAs accumulation involved in snoRNA processing, snoRNA transport to the nucleolus and ribosome biogenesis.</text>
</comment>
<evidence type="ECO:0000313" key="8">
    <source>
        <dbReference type="EMBL" id="CAI2376957.1"/>
    </source>
</evidence>
<dbReference type="EMBL" id="CAMPGE010018549">
    <property type="protein sequence ID" value="CAI2376957.1"/>
    <property type="molecule type" value="Genomic_DNA"/>
</dbReference>
<name>A0AAD2D1W4_EUPCR</name>
<protein>
    <recommendedName>
        <fullName evidence="7">HIT-type domain-containing protein</fullName>
    </recommendedName>
</protein>
<dbReference type="CDD" id="cd23023">
    <property type="entry name" value="zf-HIT_BCD1"/>
    <property type="match status" value="1"/>
</dbReference>
<dbReference type="GO" id="GO:0005634">
    <property type="term" value="C:nucleus"/>
    <property type="evidence" value="ECO:0007669"/>
    <property type="project" value="TreeGrafter"/>
</dbReference>
<keyword evidence="9" id="KW-1185">Reference proteome</keyword>
<dbReference type="AlphaFoldDB" id="A0AAD2D1W4"/>
<keyword evidence="2 6" id="KW-0863">Zinc-finger</keyword>
<evidence type="ECO:0000256" key="1">
    <source>
        <dbReference type="ARBA" id="ARBA00022723"/>
    </source>
</evidence>
<dbReference type="PANTHER" id="PTHR13483">
    <property type="entry name" value="BOX C_D SNORNA PROTEIN 1-RELATED"/>
    <property type="match status" value="1"/>
</dbReference>
<dbReference type="Pfam" id="PF25790">
    <property type="entry name" value="BCD1"/>
    <property type="match status" value="1"/>
</dbReference>
<dbReference type="GO" id="GO:0070761">
    <property type="term" value="C:pre-snoRNP complex"/>
    <property type="evidence" value="ECO:0007669"/>
    <property type="project" value="TreeGrafter"/>
</dbReference>
<keyword evidence="1" id="KW-0479">Metal-binding</keyword>
<proteinExistence type="inferred from homology"/>
<evidence type="ECO:0000256" key="5">
    <source>
        <dbReference type="ARBA" id="ARBA00049654"/>
    </source>
</evidence>
<dbReference type="GO" id="GO:0000463">
    <property type="term" value="P:maturation of LSU-rRNA from tricistronic rRNA transcript (SSU-rRNA, 5.8S rRNA, LSU-rRNA)"/>
    <property type="evidence" value="ECO:0007669"/>
    <property type="project" value="TreeGrafter"/>
</dbReference>
<dbReference type="GO" id="GO:0048254">
    <property type="term" value="P:snoRNA localization"/>
    <property type="evidence" value="ECO:0007669"/>
    <property type="project" value="TreeGrafter"/>
</dbReference>
<dbReference type="Proteomes" id="UP001295684">
    <property type="component" value="Unassembled WGS sequence"/>
</dbReference>
<gene>
    <name evidence="8" type="ORF">ECRASSUSDP1_LOCUS18336</name>
</gene>
<dbReference type="GO" id="GO:0008270">
    <property type="term" value="F:zinc ion binding"/>
    <property type="evidence" value="ECO:0007669"/>
    <property type="project" value="UniProtKB-UniRule"/>
</dbReference>
<organism evidence="8 9">
    <name type="scientific">Euplotes crassus</name>
    <dbReference type="NCBI Taxonomy" id="5936"/>
    <lineage>
        <taxon>Eukaryota</taxon>
        <taxon>Sar</taxon>
        <taxon>Alveolata</taxon>
        <taxon>Ciliophora</taxon>
        <taxon>Intramacronucleata</taxon>
        <taxon>Spirotrichea</taxon>
        <taxon>Hypotrichia</taxon>
        <taxon>Euplotida</taxon>
        <taxon>Euplotidae</taxon>
        <taxon>Moneuplotes</taxon>
    </lineage>
</organism>
<dbReference type="Gene3D" id="3.30.60.190">
    <property type="match status" value="1"/>
</dbReference>
<evidence type="ECO:0000313" key="9">
    <source>
        <dbReference type="Proteomes" id="UP001295684"/>
    </source>
</evidence>
<sequence>MEKIEEGPAEILEPTDPAKLCMMCKEKEFKYKCPNCSSKTCSLICVKQHKKELKCAGIPKPSKFVSKETYNVNNLCKDITFIQNGLTIVNQSRKELSEANSMNRIDKKWKFLRYFCRKHRNIGLKLAPSVFMRHQNNKTYYSQNDKTIFWTLEFRIILKSGGKYEKPRIIRLSKCVNEKFLIKNILNDFCTDKTQYYEEHHLFMNDIKPKLEDPSKIQLYLERTKPEEFKHLITPKQPGNPDQVQVGEIPVRPVVAASLTPFGPSDVALTSVNKTLSLKEILDGTVVLEHPTLYMVI</sequence>
<evidence type="ECO:0000256" key="6">
    <source>
        <dbReference type="PROSITE-ProRule" id="PRU00453"/>
    </source>
</evidence>
<dbReference type="Pfam" id="PF04438">
    <property type="entry name" value="zf-HIT"/>
    <property type="match status" value="1"/>
</dbReference>
<evidence type="ECO:0000256" key="3">
    <source>
        <dbReference type="ARBA" id="ARBA00022833"/>
    </source>
</evidence>
<reference evidence="8" key="1">
    <citation type="submission" date="2023-07" db="EMBL/GenBank/DDBJ databases">
        <authorList>
            <consortium name="AG Swart"/>
            <person name="Singh M."/>
            <person name="Singh A."/>
            <person name="Seah K."/>
            <person name="Emmerich C."/>
        </authorList>
    </citation>
    <scope>NUCLEOTIDE SEQUENCE</scope>
    <source>
        <strain evidence="8">DP1</strain>
    </source>
</reference>
<comment type="similarity">
    <text evidence="5">Belongs to the BCD1 family.</text>
</comment>
<evidence type="ECO:0000256" key="2">
    <source>
        <dbReference type="ARBA" id="ARBA00022771"/>
    </source>
</evidence>
<evidence type="ECO:0000256" key="4">
    <source>
        <dbReference type="ARBA" id="ARBA00049598"/>
    </source>
</evidence>
<dbReference type="GO" id="GO:0000492">
    <property type="term" value="P:box C/D snoRNP assembly"/>
    <property type="evidence" value="ECO:0007669"/>
    <property type="project" value="TreeGrafter"/>
</dbReference>